<dbReference type="PANTHER" id="PTHR48421:SF1">
    <property type="entry name" value="MYCBP-ASSOCIATED PROTEIN"/>
    <property type="match status" value="1"/>
</dbReference>
<protein>
    <submittedName>
        <fullName evidence="2">Mycbp-associated protein</fullName>
    </submittedName>
</protein>
<sequence length="249" mass="27810">MTSLSVTSFLDRVGSEFWHQQEQFGDDLTGLHMTLTQAQRGYPPPVEHVGLPAMVRKEKGCEWLGKNNPHVNYPWHKSPFLEQRQKQLQPYMEEMDPWKPEFEGLQIIGSSKPFAADNAEQSSKADGQPGTGVDGDDPEYDAYLDGLSGEKRDEPFDEEEVEEEGEIKGVLAQTEGEKAPVFGPSLLFGGQAARWTGDSFSYKDEVGIEARVTFEAFTGDRVTSFLELVNDGTTSIYYDWKVSSTPGEI</sequence>
<comment type="caution">
    <text evidence="2">The sequence shown here is derived from an EMBL/GenBank/DDBJ whole genome shotgun (WGS) entry which is preliminary data.</text>
</comment>
<dbReference type="Proteomes" id="UP000735302">
    <property type="component" value="Unassembled WGS sequence"/>
</dbReference>
<accession>A0AAV4DUB7</accession>
<gene>
    <name evidence="2" type="ORF">PoB_007425400</name>
</gene>
<dbReference type="AlphaFoldDB" id="A0AAV4DUB7"/>
<dbReference type="PANTHER" id="PTHR48421">
    <property type="entry name" value="MYCBP-ASSOCIATED PROTEIN"/>
    <property type="match status" value="1"/>
</dbReference>
<evidence type="ECO:0000313" key="2">
    <source>
        <dbReference type="EMBL" id="GFO47749.1"/>
    </source>
</evidence>
<name>A0AAV4DUB7_9GAST</name>
<dbReference type="EMBL" id="BLXT01008342">
    <property type="protein sequence ID" value="GFO47749.1"/>
    <property type="molecule type" value="Genomic_DNA"/>
</dbReference>
<dbReference type="InterPro" id="IPR032707">
    <property type="entry name" value="MYCBPAP"/>
</dbReference>
<feature type="region of interest" description="Disordered" evidence="1">
    <location>
        <begin position="115"/>
        <end position="162"/>
    </location>
</feature>
<reference evidence="2 3" key="1">
    <citation type="journal article" date="2021" name="Elife">
        <title>Chloroplast acquisition without the gene transfer in kleptoplastic sea slugs, Plakobranchus ocellatus.</title>
        <authorList>
            <person name="Maeda T."/>
            <person name="Takahashi S."/>
            <person name="Yoshida T."/>
            <person name="Shimamura S."/>
            <person name="Takaki Y."/>
            <person name="Nagai Y."/>
            <person name="Toyoda A."/>
            <person name="Suzuki Y."/>
            <person name="Arimoto A."/>
            <person name="Ishii H."/>
            <person name="Satoh N."/>
            <person name="Nishiyama T."/>
            <person name="Hasebe M."/>
            <person name="Maruyama T."/>
            <person name="Minagawa J."/>
            <person name="Obokata J."/>
            <person name="Shigenobu S."/>
        </authorList>
    </citation>
    <scope>NUCLEOTIDE SEQUENCE [LARGE SCALE GENOMIC DNA]</scope>
</reference>
<organism evidence="2 3">
    <name type="scientific">Plakobranchus ocellatus</name>
    <dbReference type="NCBI Taxonomy" id="259542"/>
    <lineage>
        <taxon>Eukaryota</taxon>
        <taxon>Metazoa</taxon>
        <taxon>Spiralia</taxon>
        <taxon>Lophotrochozoa</taxon>
        <taxon>Mollusca</taxon>
        <taxon>Gastropoda</taxon>
        <taxon>Heterobranchia</taxon>
        <taxon>Euthyneura</taxon>
        <taxon>Panpulmonata</taxon>
        <taxon>Sacoglossa</taxon>
        <taxon>Placobranchoidea</taxon>
        <taxon>Plakobranchidae</taxon>
        <taxon>Plakobranchus</taxon>
    </lineage>
</organism>
<dbReference type="Pfam" id="PF14646">
    <property type="entry name" value="MYCBPAP"/>
    <property type="match status" value="1"/>
</dbReference>
<evidence type="ECO:0000256" key="1">
    <source>
        <dbReference type="SAM" id="MobiDB-lite"/>
    </source>
</evidence>
<proteinExistence type="predicted"/>
<keyword evidence="3" id="KW-1185">Reference proteome</keyword>
<evidence type="ECO:0000313" key="3">
    <source>
        <dbReference type="Proteomes" id="UP000735302"/>
    </source>
</evidence>